<evidence type="ECO:0000313" key="4">
    <source>
        <dbReference type="Proteomes" id="UP000031876"/>
    </source>
</evidence>
<dbReference type="Proteomes" id="UP001181533">
    <property type="component" value="Unassembled WGS sequence"/>
</dbReference>
<evidence type="ECO:0000313" key="2">
    <source>
        <dbReference type="EMBL" id="MDR4174764.1"/>
    </source>
</evidence>
<dbReference type="RefSeq" id="WP_001246921.1">
    <property type="nucleotide sequence ID" value="NZ_CP009334.1"/>
</dbReference>
<dbReference type="EMBL" id="VKQN01000001">
    <property type="protein sequence ID" value="MDR4174764.1"/>
    <property type="molecule type" value="Genomic_DNA"/>
</dbReference>
<reference evidence="1 4" key="1">
    <citation type="journal article" date="2015" name="Genome Announc.">
        <title>Complete genome sequences for 35 biothreat assay-relevant bacillus species.</title>
        <authorList>
            <person name="Johnson S.L."/>
            <person name="Daligault H.E."/>
            <person name="Davenport K.W."/>
            <person name="Jaissle J."/>
            <person name="Frey K.G."/>
            <person name="Ladner J.T."/>
            <person name="Broomall S.M."/>
            <person name="Bishop-Lilly K.A."/>
            <person name="Bruce D.C."/>
            <person name="Gibbons H.S."/>
            <person name="Coyne S.R."/>
            <person name="Lo C.C."/>
            <person name="Meincke L."/>
            <person name="Munk A.C."/>
            <person name="Koroleva G.I."/>
            <person name="Rosenzweig C.N."/>
            <person name="Palacios G.F."/>
            <person name="Redden C.L."/>
            <person name="Minogue T.D."/>
            <person name="Chain P.S."/>
        </authorList>
    </citation>
    <scope>NUCLEOTIDE SEQUENCE [LARGE SCALE GENOMIC DNA]</scope>
    <source>
        <strain evidence="1 4">HD1011</strain>
        <plasmid evidence="1 4">2</plasmid>
    </source>
</reference>
<evidence type="ECO:0000313" key="5">
    <source>
        <dbReference type="Proteomes" id="UP000501107"/>
    </source>
</evidence>
<evidence type="ECO:0000313" key="3">
    <source>
        <dbReference type="EMBL" id="QKH22643.1"/>
    </source>
</evidence>
<dbReference type="EMBL" id="CP053979">
    <property type="protein sequence ID" value="QKH22643.1"/>
    <property type="molecule type" value="Genomic_DNA"/>
</dbReference>
<geneLocation type="plasmid" evidence="3 5">
    <name>unnamed3</name>
</geneLocation>
<dbReference type="Proteomes" id="UP000031876">
    <property type="component" value="Plasmid 2"/>
</dbReference>
<protein>
    <submittedName>
        <fullName evidence="3">Uncharacterized protein</fullName>
    </submittedName>
</protein>
<proteinExistence type="predicted"/>
<name>A0A0B5NKQ1_BACTU</name>
<reference evidence="3 5" key="3">
    <citation type="submission" date="2020-05" db="EMBL/GenBank/DDBJ databases">
        <title>FDA dAtabase for Regulatory Grade micrObial Sequences (FDA-ARGOS): Supporting development and validation of Infectious Disease Dx tests.</title>
        <authorList>
            <person name="Nelson B."/>
            <person name="Plummer A."/>
            <person name="Tallon L."/>
            <person name="Sadzewicz L."/>
            <person name="Zhao X."/>
            <person name="Vavikolanu K."/>
            <person name="Mehta A."/>
            <person name="Aluvathingal J."/>
            <person name="Nadendla S."/>
            <person name="Myers T."/>
            <person name="Yan Y."/>
            <person name="Sichtig H."/>
        </authorList>
    </citation>
    <scope>NUCLEOTIDE SEQUENCE [LARGE SCALE GENOMIC DNA]</scope>
    <source>
        <strain evidence="3 5">FDAARGOS_795</strain>
        <plasmid evidence="3 5">unnamed3</plasmid>
    </source>
</reference>
<geneLocation type="plasmid" evidence="1 4">
    <name>2</name>
</geneLocation>
<dbReference type="KEGG" id="btw:BF38_5926"/>
<gene>
    <name evidence="1" type="ORF">BF38_5926</name>
    <name evidence="2" type="ORF">FO599_01280</name>
    <name evidence="3" type="ORF">FOC89_01250</name>
</gene>
<dbReference type="AlphaFoldDB" id="A0A0B5NKQ1"/>
<dbReference type="EMBL" id="CP009334">
    <property type="protein sequence ID" value="AJG73977.1"/>
    <property type="molecule type" value="Genomic_DNA"/>
</dbReference>
<keyword evidence="3" id="KW-0614">Plasmid</keyword>
<evidence type="ECO:0000313" key="1">
    <source>
        <dbReference type="EMBL" id="AJG73977.1"/>
    </source>
</evidence>
<organism evidence="3 5">
    <name type="scientific">Bacillus thuringiensis</name>
    <dbReference type="NCBI Taxonomy" id="1428"/>
    <lineage>
        <taxon>Bacteria</taxon>
        <taxon>Bacillati</taxon>
        <taxon>Bacillota</taxon>
        <taxon>Bacilli</taxon>
        <taxon>Bacillales</taxon>
        <taxon>Bacillaceae</taxon>
        <taxon>Bacillus</taxon>
        <taxon>Bacillus cereus group</taxon>
    </lineage>
</organism>
<accession>A0A0B5NKQ1</accession>
<dbReference type="Proteomes" id="UP000501107">
    <property type="component" value="Plasmid unnamed3"/>
</dbReference>
<sequence length="203" mass="23063">MRNYEKVSLETWVNQLNSLVEYEIKETQVHVEENNFEPFSRGNIGRSTVHDLEELEGILAGVVVEGDMLTIKLLDGKQSSYDLNYVTSIMRRTDSPCFYLYFGRVETHVEITIKVDRLGVPIKSTSSINKNISKDINIPVKEFINNKELVKSVNNGNNSEGYIVLKDVELRLPINALNGIRETEDGCLLSFHVAQTLDIKVDK</sequence>
<reference evidence="2" key="2">
    <citation type="submission" date="2019-07" db="EMBL/GenBank/DDBJ databases">
        <title>Phylogenomic Reclassification of ATCC Bacillus Strains and Various Taxa within the Genus Bacillus.</title>
        <authorList>
            <person name="Riojas M.A."/>
            <person name="Frank A.M."/>
            <person name="Fenn S.L."/>
            <person name="King S.P."/>
            <person name="Brower S.M."/>
            <person name="Hazbon M.H."/>
        </authorList>
    </citation>
    <scope>NUCLEOTIDE SEQUENCE</scope>
    <source>
        <strain evidence="2">ATCC 35646</strain>
    </source>
</reference>